<dbReference type="PANTHER" id="PTHR23287:SF16">
    <property type="entry name" value="TECTONIN BETA-PROPELLER REPEAT-CONTAINING PROTEIN 2"/>
    <property type="match status" value="1"/>
</dbReference>
<reference evidence="2" key="2">
    <citation type="journal article" date="2023" name="Microbiol Resour">
        <title>Decontamination and Annotation of the Draft Genome Sequence of the Oomycete Lagenidium giganteum ARSEF 373.</title>
        <authorList>
            <person name="Morgan W.R."/>
            <person name="Tartar A."/>
        </authorList>
    </citation>
    <scope>NUCLEOTIDE SEQUENCE</scope>
    <source>
        <strain evidence="2">ARSEF 373</strain>
    </source>
</reference>
<comment type="caution">
    <text evidence="2">The sequence shown here is derived from an EMBL/GenBank/DDBJ whole genome shotgun (WGS) entry which is preliminary data.</text>
</comment>
<sequence length="1499" mass="164813">MSAKDEQPAPTAVAPTRARPLLHYCELSLGSAASKKVKFTCIHASDNFLACGTSTGSVHLYARSINRAENDTSARAFPGKYHLVKMISPPGSDRIGVSCVSICPVQKRLVVGTVKGIVYSIQLSDYNKIGEKVEFSHDFHAGFAVTSFIWDKLGLRLFSACNGGSVCQTSLRAGMSAFFGSADTELLLKEETGVVQLDFAKFGKTDWLLVSSQLRVLLLNLSASGGNVVQVGTKPRQGSYGACFFLSSSLDEIDPAKAVELKVFSSRPGRRVWVADPQTGTVSSTLKFPLCKQPTAFLQDPECEPAEGIQMKDLAICNMALFSFIQEPFAMDSKTRTPFLVSWNVGSSALFFLDPIAVEIAEWHLDLGVIYDLKVVNESVFVVLHGEQRKVSIVQSCSAHQFLDFYAGDSVKKSVETAIEYGMHDALVLETLKVQWTKYLESADENDDAYAALTTELDSLLETARALEKQHTVMEPVASKAPDSKPLQVIFKQRPQQKQANGSEAPDLFAAGKRSDESATNVTLKTGGSALHPPIEYSDALSPTLSFSKNIYAPDGSTLEARLVEIKELSPTEPVVRLDLKASLMDEIMSEVKRMEELYKDDSMNIIPTLKGTLNSKAAAKAFSTLMPGANILSNLMDQSSYVPSRSSVTGIFGDLPEFDVPILDPIVIRPPRKPRDSHECAVLRIAMSSTSDDAVSLDTEVLLEAISMDIWDSNLKYSSNLPIDLQFSLPDAVIEDTASIPRKPKVVERTVSHRSAAPSPKAKSAKEGLTIKTDAAKSPPKKQLIRRSSLSPDPARAAQRAVQKHLGANPTCDIRRQCMVGGNMATSHELENVLKREMVEMKAELNAAAATAEKSTGLARRLWPASGITRVCGCLTNVFLHQGELREAQSAIKAWLSCFDPTATVTEDVTDTKNKKPKEKSGWARGEALVDGDGLPLTRNDWNLVRTLVSTFFAIATAGPALIVRPTSQLDQSDGDYFNKPYAFEMGVVLMFNQSWSEREGSNSSVGLDVWSSAEAEQFISKYGIYLNSELAAEVCTLRRFSGALNMVLDQVATSSITADTCDEVVNAIAEKDITKAMAVVHENGSLCLLLHVLDLLLKKFPKDAIDLCVEKYPVVSPWNIERCLFGGRIDLDGHEEDLTKAENVPQTSKYLRYLVTLMERKGEIAGKNSKLVNRCIKLCFGGTKVVNKLFDEENRNSAAHWVAHLLAEPECFAFSHGKFWDLFAKDHVLLGLMELAMLSLRDERTRERGDKELHQLVKLIVTSKDLTLLERLFKKIARLPHAETAISNVLQQLQTSISIGNHSEQISSCVTYAVLSAVGIQPGMRLLSKFPIIFATTPLSMYHTIVESYVLSQRQTQEVNSMLEVVDTHVWSSYKDASCGAGISFPPQTSTILNLKRGALRLVIDDKKFEQWKAKCQQYEEEVRQHQQHAPQSNSWTGEILGNSSSAFDPVNQSLTNRYYEYRNSDWGGEVQLHDAVCSVCQLPVVIIADGAICTSL</sequence>
<feature type="region of interest" description="Disordered" evidence="1">
    <location>
        <begin position="748"/>
        <end position="797"/>
    </location>
</feature>
<evidence type="ECO:0000256" key="1">
    <source>
        <dbReference type="SAM" id="MobiDB-lite"/>
    </source>
</evidence>
<dbReference type="InterPro" id="IPR015943">
    <property type="entry name" value="WD40/YVTN_repeat-like_dom_sf"/>
</dbReference>
<dbReference type="InterPro" id="IPR036322">
    <property type="entry name" value="WD40_repeat_dom_sf"/>
</dbReference>
<keyword evidence="3" id="KW-1185">Reference proteome</keyword>
<accession>A0AAV2ZRU8</accession>
<evidence type="ECO:0000313" key="3">
    <source>
        <dbReference type="Proteomes" id="UP001146120"/>
    </source>
</evidence>
<protein>
    <submittedName>
        <fullName evidence="2">Uncharacterized protein</fullName>
    </submittedName>
</protein>
<gene>
    <name evidence="2" type="ORF">N0F65_007432</name>
</gene>
<name>A0AAV2ZRU8_9STRA</name>
<reference evidence="2" key="1">
    <citation type="submission" date="2022-11" db="EMBL/GenBank/DDBJ databases">
        <authorList>
            <person name="Morgan W.R."/>
            <person name="Tartar A."/>
        </authorList>
    </citation>
    <scope>NUCLEOTIDE SEQUENCE</scope>
    <source>
        <strain evidence="2">ARSEF 373</strain>
    </source>
</reference>
<organism evidence="2 3">
    <name type="scientific">Lagenidium giganteum</name>
    <dbReference type="NCBI Taxonomy" id="4803"/>
    <lineage>
        <taxon>Eukaryota</taxon>
        <taxon>Sar</taxon>
        <taxon>Stramenopiles</taxon>
        <taxon>Oomycota</taxon>
        <taxon>Peronosporomycetes</taxon>
        <taxon>Pythiales</taxon>
        <taxon>Pythiaceae</taxon>
    </lineage>
</organism>
<dbReference type="SUPFAM" id="SSF50978">
    <property type="entry name" value="WD40 repeat-like"/>
    <property type="match status" value="1"/>
</dbReference>
<dbReference type="PANTHER" id="PTHR23287">
    <property type="entry name" value="RUBY-EYE2-LIKE PROTEIN"/>
    <property type="match status" value="1"/>
</dbReference>
<evidence type="ECO:0000313" key="2">
    <source>
        <dbReference type="EMBL" id="DBA05270.1"/>
    </source>
</evidence>
<dbReference type="Gene3D" id="2.130.10.10">
    <property type="entry name" value="YVTN repeat-like/Quinoprotein amine dehydrogenase"/>
    <property type="match status" value="1"/>
</dbReference>
<dbReference type="Proteomes" id="UP001146120">
    <property type="component" value="Unassembled WGS sequence"/>
</dbReference>
<proteinExistence type="predicted"/>
<dbReference type="EMBL" id="DAKRPA010000001">
    <property type="protein sequence ID" value="DBA05270.1"/>
    <property type="molecule type" value="Genomic_DNA"/>
</dbReference>